<reference evidence="4 5" key="1">
    <citation type="submission" date="2020-07" db="EMBL/GenBank/DDBJ databases">
        <title>Complete Genome Sequence of an acetic acid bacterium, Acetobacter aceti JCM20276.</title>
        <authorList>
            <person name="Hirose Y."/>
            <person name="Mihara H."/>
        </authorList>
    </citation>
    <scope>NUCLEOTIDE SEQUENCE [LARGE SCALE GENOMIC DNA]</scope>
    <source>
        <strain evidence="4 5">JCM20276</strain>
    </source>
</reference>
<evidence type="ECO:0000256" key="2">
    <source>
        <dbReference type="ARBA" id="ARBA00023219"/>
    </source>
</evidence>
<organism evidence="4 5">
    <name type="scientific">Acetobacter aceti</name>
    <dbReference type="NCBI Taxonomy" id="435"/>
    <lineage>
        <taxon>Bacteria</taxon>
        <taxon>Pseudomonadati</taxon>
        <taxon>Pseudomonadota</taxon>
        <taxon>Alphaproteobacteria</taxon>
        <taxon>Acetobacterales</taxon>
        <taxon>Acetobacteraceae</taxon>
        <taxon>Acetobacter</taxon>
        <taxon>Acetobacter subgen. Acetobacter</taxon>
    </lineage>
</organism>
<dbReference type="RefSeq" id="WP_099347954.1">
    <property type="nucleotide sequence ID" value="NZ_AP023326.1"/>
</dbReference>
<name>A0A6S6PTQ1_ACEAC</name>
<gene>
    <name evidence="4" type="ORF">AAJCM20276_27260</name>
</gene>
<accession>A0A6S6PTQ1</accession>
<dbReference type="PANTHER" id="PTHR41328:SF2">
    <property type="entry name" value="TERMINASE SMALL SUBUNIT"/>
    <property type="match status" value="1"/>
</dbReference>
<evidence type="ECO:0000256" key="3">
    <source>
        <dbReference type="SAM" id="MobiDB-lite"/>
    </source>
</evidence>
<dbReference type="EMBL" id="AP023326">
    <property type="protein sequence ID" value="BCI68102.1"/>
    <property type="molecule type" value="Genomic_DNA"/>
</dbReference>
<protein>
    <submittedName>
        <fullName evidence="4">Terminase</fullName>
    </submittedName>
</protein>
<dbReference type="InterPro" id="IPR005335">
    <property type="entry name" value="Terminase_ssu"/>
</dbReference>
<dbReference type="InterPro" id="IPR038713">
    <property type="entry name" value="Terminase_Gp1_N_sf"/>
</dbReference>
<keyword evidence="2" id="KW-0231">Viral genome packaging</keyword>
<dbReference type="Gene3D" id="1.10.10.1400">
    <property type="entry name" value="Terminase, small subunit, N-terminal DNA-binding domain, HTH motif"/>
    <property type="match status" value="1"/>
</dbReference>
<dbReference type="PANTHER" id="PTHR41328">
    <property type="entry name" value="TERMINASE SMALL SUBUNIT-RELATED"/>
    <property type="match status" value="1"/>
</dbReference>
<dbReference type="InterPro" id="IPR052404">
    <property type="entry name" value="SPP1-like_terminase"/>
</dbReference>
<evidence type="ECO:0000256" key="1">
    <source>
        <dbReference type="ARBA" id="ARBA00022612"/>
    </source>
</evidence>
<proteinExistence type="predicted"/>
<evidence type="ECO:0000313" key="4">
    <source>
        <dbReference type="EMBL" id="BCI68102.1"/>
    </source>
</evidence>
<feature type="region of interest" description="Disordered" evidence="3">
    <location>
        <begin position="159"/>
        <end position="180"/>
    </location>
</feature>
<keyword evidence="1" id="KW-1188">Viral release from host cell</keyword>
<dbReference type="AlphaFoldDB" id="A0A6S6PTQ1"/>
<sequence>MAGLNDKQKRFVAEYLIDLNATQAAIRAGYSEKTARQQASDLLSKPNIQAAISKAMESRSKRTEVNGDRILLELARIGLSDVTKVAQIVRRKDVTSLSLTPTSEWDDDTRAAVSEISETVNESGQRTIKVKHHPKLPALAMLVRHLGLDKPELNYDDAIERMADDPDPERIDRGEDPTDG</sequence>
<dbReference type="GO" id="GO:0051276">
    <property type="term" value="P:chromosome organization"/>
    <property type="evidence" value="ECO:0007669"/>
    <property type="project" value="InterPro"/>
</dbReference>
<dbReference type="Proteomes" id="UP000515220">
    <property type="component" value="Chromosome"/>
</dbReference>
<dbReference type="Pfam" id="PF03592">
    <property type="entry name" value="Terminase_2"/>
    <property type="match status" value="1"/>
</dbReference>
<evidence type="ECO:0000313" key="5">
    <source>
        <dbReference type="Proteomes" id="UP000515220"/>
    </source>
</evidence>